<dbReference type="RefSeq" id="WP_263749220.1">
    <property type="nucleotide sequence ID" value="NZ_JAOWRF010000409.1"/>
</dbReference>
<sequence length="367" mass="42254">MLRKYVASTFLRIKNSRVLVVHDWNQKKTQVIENKDWLTILEIFIHEQSVEAAYEQFQKIQASPILESKHQHIKDHINSDNFIVFVTYNTLQVFKNGFSSLPISEEQVDLTTDSRETYQVVSYLFEQAIFTDKCQSINSFDYFCQLVEDMVKLGLLAPSINALDLGDLRRRFPICPMFGFARGTAIDTYYLDKFIGEIREQVTGNVLEIGGVLLNQETFGFHNATQYQTLDLLPRSGVTLVGDVNDPTIVRPESLDTVVIFNVLEHCREPWVVVKNIYSWLKPSGQCFCMVPNAQRLHDAPIDCWRPLPQGMEHLFQDFSQQRLYLYGNPLTLIASFMGISVEELSSQELEDFHPDYPVTTCMAARK</sequence>
<gene>
    <name evidence="1" type="ORF">OGM63_29015</name>
</gene>
<protein>
    <submittedName>
        <fullName evidence="1">Class I SAM-dependent methyltransferase</fullName>
    </submittedName>
</protein>
<dbReference type="GO" id="GO:0032259">
    <property type="term" value="P:methylation"/>
    <property type="evidence" value="ECO:0007669"/>
    <property type="project" value="UniProtKB-KW"/>
</dbReference>
<dbReference type="GO" id="GO:0008168">
    <property type="term" value="F:methyltransferase activity"/>
    <property type="evidence" value="ECO:0007669"/>
    <property type="project" value="UniProtKB-KW"/>
</dbReference>
<proteinExistence type="predicted"/>
<keyword evidence="1" id="KW-0489">Methyltransferase</keyword>
<evidence type="ECO:0000313" key="1">
    <source>
        <dbReference type="EMBL" id="MCV3217502.1"/>
    </source>
</evidence>
<evidence type="ECO:0000313" key="2">
    <source>
        <dbReference type="Proteomes" id="UP001526143"/>
    </source>
</evidence>
<keyword evidence="2" id="KW-1185">Reference proteome</keyword>
<organism evidence="1 2">
    <name type="scientific">Plectonema radiosum NIES-515</name>
    <dbReference type="NCBI Taxonomy" id="2986073"/>
    <lineage>
        <taxon>Bacteria</taxon>
        <taxon>Bacillati</taxon>
        <taxon>Cyanobacteriota</taxon>
        <taxon>Cyanophyceae</taxon>
        <taxon>Oscillatoriophycideae</taxon>
        <taxon>Oscillatoriales</taxon>
        <taxon>Microcoleaceae</taxon>
        <taxon>Plectonema</taxon>
    </lineage>
</organism>
<dbReference type="EMBL" id="JAOWRF010000409">
    <property type="protein sequence ID" value="MCV3217502.1"/>
    <property type="molecule type" value="Genomic_DNA"/>
</dbReference>
<dbReference type="Proteomes" id="UP001526143">
    <property type="component" value="Unassembled WGS sequence"/>
</dbReference>
<reference evidence="1 2" key="1">
    <citation type="submission" date="2022-10" db="EMBL/GenBank/DDBJ databases">
        <title>Identification of biosynthetic pathway for the production of the potent trypsin inhibitor radiosumin.</title>
        <authorList>
            <person name="Fewer D.P."/>
            <person name="Delbaje E."/>
            <person name="Ouyang X."/>
            <person name="Agostino P.D."/>
            <person name="Wahlsten M."/>
            <person name="Jokela J."/>
            <person name="Permi P."/>
            <person name="Haapaniemi E."/>
            <person name="Koistinen H."/>
        </authorList>
    </citation>
    <scope>NUCLEOTIDE SEQUENCE [LARGE SCALE GENOMIC DNA]</scope>
    <source>
        <strain evidence="1 2">NIES-515</strain>
    </source>
</reference>
<dbReference type="Gene3D" id="3.40.50.150">
    <property type="entry name" value="Vaccinia Virus protein VP39"/>
    <property type="match status" value="1"/>
</dbReference>
<dbReference type="InterPro" id="IPR029063">
    <property type="entry name" value="SAM-dependent_MTases_sf"/>
</dbReference>
<keyword evidence="1" id="KW-0808">Transferase</keyword>
<comment type="caution">
    <text evidence="1">The sequence shown here is derived from an EMBL/GenBank/DDBJ whole genome shotgun (WGS) entry which is preliminary data.</text>
</comment>
<name>A0ABT3B7Z7_9CYAN</name>
<dbReference type="Pfam" id="PF13489">
    <property type="entry name" value="Methyltransf_23"/>
    <property type="match status" value="1"/>
</dbReference>
<dbReference type="SUPFAM" id="SSF53335">
    <property type="entry name" value="S-adenosyl-L-methionine-dependent methyltransferases"/>
    <property type="match status" value="1"/>
</dbReference>
<accession>A0ABT3B7Z7</accession>